<feature type="domain" description="Ig-like" evidence="3">
    <location>
        <begin position="289"/>
        <end position="381"/>
    </location>
</feature>
<dbReference type="SUPFAM" id="SSF52949">
    <property type="entry name" value="Macro domain-like"/>
    <property type="match status" value="1"/>
</dbReference>
<dbReference type="CDD" id="cd01670">
    <property type="entry name" value="Death"/>
    <property type="match status" value="1"/>
</dbReference>
<dbReference type="InterPro" id="IPR013783">
    <property type="entry name" value="Ig-like_fold"/>
</dbReference>
<dbReference type="InterPro" id="IPR003598">
    <property type="entry name" value="Ig_sub2"/>
</dbReference>
<dbReference type="OrthoDB" id="6244967at2759"/>
<gene>
    <name evidence="5" type="ORF">MEDL_38035</name>
</gene>
<protein>
    <recommendedName>
        <fullName evidence="7">Poly [ADP-ribose] polymerase</fullName>
    </recommendedName>
</protein>
<dbReference type="SUPFAM" id="SSF47986">
    <property type="entry name" value="DEATH domain"/>
    <property type="match status" value="1"/>
</dbReference>
<dbReference type="InterPro" id="IPR011029">
    <property type="entry name" value="DEATH-like_dom_sf"/>
</dbReference>
<dbReference type="AlphaFoldDB" id="A0A8S3T2T1"/>
<dbReference type="Pfam" id="PF13927">
    <property type="entry name" value="Ig_3"/>
    <property type="match status" value="2"/>
</dbReference>
<evidence type="ECO:0000256" key="1">
    <source>
        <dbReference type="ARBA" id="ARBA00022729"/>
    </source>
</evidence>
<dbReference type="SMART" id="SM00409">
    <property type="entry name" value="IG"/>
    <property type="match status" value="3"/>
</dbReference>
<dbReference type="Pfam" id="PF07679">
    <property type="entry name" value="I-set"/>
    <property type="match status" value="1"/>
</dbReference>
<proteinExistence type="predicted"/>
<dbReference type="Gene3D" id="1.10.533.10">
    <property type="entry name" value="Death Domain, Fas"/>
    <property type="match status" value="1"/>
</dbReference>
<evidence type="ECO:0000259" key="4">
    <source>
        <dbReference type="PROSITE" id="PS51059"/>
    </source>
</evidence>
<dbReference type="PROSITE" id="PS50835">
    <property type="entry name" value="IG_LIKE"/>
    <property type="match status" value="3"/>
</dbReference>
<evidence type="ECO:0000313" key="5">
    <source>
        <dbReference type="EMBL" id="CAG2224861.1"/>
    </source>
</evidence>
<dbReference type="GO" id="GO:0003950">
    <property type="term" value="F:NAD+ poly-ADP-ribosyltransferase activity"/>
    <property type="evidence" value="ECO:0007669"/>
    <property type="project" value="InterPro"/>
</dbReference>
<sequence length="876" mass="99518">MFFFNCQKTKIDVEAVTYVVRCGFPVSLVVFVTAYPEVENVCWTKKTGEMITQLSFRTQRIRCSIDDPSLKIEISKTTDAGVYKCCAQNSAGTGFSIDISLIVNARDEWRNIMIKLDAVKEEDFEEISKQYPENTSAQIKECLNRFIRKNKENPDLIYHLIAILDSFNRKDLVDEVRQQLDSPLITMKQRRCTSKLGNTIEVACDVRSSSSISRIYWTKNTEGNPKTIHHSSKGFNGITIDNPSLVLDNIRQTDEGVYECFAENEAGVGRGDAIEVTVVSDETADSDIPDVEIRFPNYKVELGQSVTLQCTIHSIKDIVSVIWMKHTTETSYSINSKSPGKSGSTPEKPSLTIKSVSMTDVGSYICCASNDVGIGNSKPIKLEILEGAICGESLSTQIKDYVSTICCIAKYCKSSLTVNKTTISIKEGTCSTRRKLLKSITIHSSEVGNYSTDESIYGILNSRNYSEITEQFRSLKRLLVQSKVDVIVHYVTPLINQNANELSVSLFKLGGLEFQRVFDEKVLKSTALEKISEDCLKLAHTHGRKSIAFPFWVDHAFDALSSYKHQRVGIREFAKKNPKSSLKEVFIVIRNKRTTRTTKALEQTHAFRDESFDPQEEKVKDCIEMCQKEIFLPQNWTSYSLDTTVKILKIEKQASHRMVELSKDNKLYKDIKAIWEDCCDDSNSKELKRIERLESLTLWEDYGFKRSKLFHKASTMRGCFPSIERVPDSSGPLKTMARQQSCLLQQLSSNINEVYLFCLSSDKEQVDSALVNGVAMRKEKFGYGVYFTDKLHLVDANSSNDEDKEKKMILARVSLGEMCVLQRENEDMSFPPCKDCNFDNCIHGRRYDSVIGFSNSRNFIIYERSQAYPEYIITYE</sequence>
<dbReference type="GO" id="GO:0005886">
    <property type="term" value="C:plasma membrane"/>
    <property type="evidence" value="ECO:0007669"/>
    <property type="project" value="TreeGrafter"/>
</dbReference>
<dbReference type="InterPro" id="IPR036179">
    <property type="entry name" value="Ig-like_dom_sf"/>
</dbReference>
<dbReference type="InterPro" id="IPR050958">
    <property type="entry name" value="Cell_Adh-Cytoskel_Orgn"/>
</dbReference>
<evidence type="ECO:0000256" key="2">
    <source>
        <dbReference type="ARBA" id="ARBA00023157"/>
    </source>
</evidence>
<dbReference type="PANTHER" id="PTHR45080:SF8">
    <property type="entry name" value="IG-LIKE DOMAIN-CONTAINING PROTEIN"/>
    <property type="match status" value="1"/>
</dbReference>
<keyword evidence="6" id="KW-1185">Reference proteome</keyword>
<evidence type="ECO:0008006" key="7">
    <source>
        <dbReference type="Google" id="ProtNLM"/>
    </source>
</evidence>
<keyword evidence="2" id="KW-1015">Disulfide bond</keyword>
<dbReference type="Gene3D" id="2.60.40.10">
    <property type="entry name" value="Immunoglobulins"/>
    <property type="match status" value="3"/>
</dbReference>
<dbReference type="PANTHER" id="PTHR45080">
    <property type="entry name" value="CONTACTIN 5"/>
    <property type="match status" value="1"/>
</dbReference>
<dbReference type="CDD" id="cd00096">
    <property type="entry name" value="Ig"/>
    <property type="match status" value="1"/>
</dbReference>
<dbReference type="InterPro" id="IPR043472">
    <property type="entry name" value="Macro_dom-like"/>
</dbReference>
<dbReference type="GO" id="GO:0007156">
    <property type="term" value="P:homophilic cell adhesion via plasma membrane adhesion molecules"/>
    <property type="evidence" value="ECO:0007669"/>
    <property type="project" value="TreeGrafter"/>
</dbReference>
<feature type="domain" description="Ig-like" evidence="3">
    <location>
        <begin position="183"/>
        <end position="277"/>
    </location>
</feature>
<dbReference type="SUPFAM" id="SSF48726">
    <property type="entry name" value="Immunoglobulin"/>
    <property type="match status" value="3"/>
</dbReference>
<dbReference type="EMBL" id="CAJPWZ010001820">
    <property type="protein sequence ID" value="CAG2224861.1"/>
    <property type="molecule type" value="Genomic_DNA"/>
</dbReference>
<name>A0A8S3T2T1_MYTED</name>
<dbReference type="Gene3D" id="3.40.220.10">
    <property type="entry name" value="Leucine Aminopeptidase, subunit E, domain 1"/>
    <property type="match status" value="1"/>
</dbReference>
<dbReference type="SUPFAM" id="SSF56399">
    <property type="entry name" value="ADP-ribosylation"/>
    <property type="match status" value="1"/>
</dbReference>
<keyword evidence="1" id="KW-0732">Signal</keyword>
<dbReference type="InterPro" id="IPR012317">
    <property type="entry name" value="Poly(ADP-ribose)pol_cat_dom"/>
</dbReference>
<dbReference type="InterPro" id="IPR007110">
    <property type="entry name" value="Ig-like_dom"/>
</dbReference>
<dbReference type="Gene3D" id="3.90.228.10">
    <property type="match status" value="1"/>
</dbReference>
<reference evidence="5" key="1">
    <citation type="submission" date="2021-03" db="EMBL/GenBank/DDBJ databases">
        <authorList>
            <person name="Bekaert M."/>
        </authorList>
    </citation>
    <scope>NUCLEOTIDE SEQUENCE</scope>
</reference>
<accession>A0A8S3T2T1</accession>
<dbReference type="PROSITE" id="PS51059">
    <property type="entry name" value="PARP_CATALYTIC"/>
    <property type="match status" value="1"/>
</dbReference>
<evidence type="ECO:0000259" key="3">
    <source>
        <dbReference type="PROSITE" id="PS50835"/>
    </source>
</evidence>
<comment type="caution">
    <text evidence="5">The sequence shown here is derived from an EMBL/GenBank/DDBJ whole genome shotgun (WGS) entry which is preliminary data.</text>
</comment>
<feature type="domain" description="Ig-like" evidence="3">
    <location>
        <begin position="1"/>
        <end position="100"/>
    </location>
</feature>
<dbReference type="Proteomes" id="UP000683360">
    <property type="component" value="Unassembled WGS sequence"/>
</dbReference>
<dbReference type="InterPro" id="IPR003599">
    <property type="entry name" value="Ig_sub"/>
</dbReference>
<organism evidence="5 6">
    <name type="scientific">Mytilus edulis</name>
    <name type="common">Blue mussel</name>
    <dbReference type="NCBI Taxonomy" id="6550"/>
    <lineage>
        <taxon>Eukaryota</taxon>
        <taxon>Metazoa</taxon>
        <taxon>Spiralia</taxon>
        <taxon>Lophotrochozoa</taxon>
        <taxon>Mollusca</taxon>
        <taxon>Bivalvia</taxon>
        <taxon>Autobranchia</taxon>
        <taxon>Pteriomorphia</taxon>
        <taxon>Mytilida</taxon>
        <taxon>Mytiloidea</taxon>
        <taxon>Mytilidae</taxon>
        <taxon>Mytilinae</taxon>
        <taxon>Mytilus</taxon>
    </lineage>
</organism>
<dbReference type="InterPro" id="IPR013098">
    <property type="entry name" value="Ig_I-set"/>
</dbReference>
<dbReference type="SMART" id="SM00408">
    <property type="entry name" value="IGc2"/>
    <property type="match status" value="3"/>
</dbReference>
<evidence type="ECO:0000313" key="6">
    <source>
        <dbReference type="Proteomes" id="UP000683360"/>
    </source>
</evidence>
<feature type="domain" description="PARP catalytic" evidence="4">
    <location>
        <begin position="646"/>
        <end position="876"/>
    </location>
</feature>